<dbReference type="InterPro" id="IPR032675">
    <property type="entry name" value="LRR_dom_sf"/>
</dbReference>
<evidence type="ECO:0000256" key="10">
    <source>
        <dbReference type="ARBA" id="ARBA00023170"/>
    </source>
</evidence>
<feature type="transmembrane region" description="Helical" evidence="14">
    <location>
        <begin position="367"/>
        <end position="395"/>
    </location>
</feature>
<dbReference type="SUPFAM" id="SSF52058">
    <property type="entry name" value="L domain-like"/>
    <property type="match status" value="1"/>
</dbReference>
<evidence type="ECO:0000256" key="3">
    <source>
        <dbReference type="ARBA" id="ARBA00022614"/>
    </source>
</evidence>
<dbReference type="InterPro" id="IPR017452">
    <property type="entry name" value="GPCR_Rhodpsn_7TM"/>
</dbReference>
<evidence type="ECO:0000256" key="9">
    <source>
        <dbReference type="ARBA" id="ARBA00023157"/>
    </source>
</evidence>
<dbReference type="GO" id="GO:0005886">
    <property type="term" value="C:plasma membrane"/>
    <property type="evidence" value="ECO:0007669"/>
    <property type="project" value="UniProtKB-SubCell"/>
</dbReference>
<comment type="caution">
    <text evidence="16">The sequence shown here is derived from an EMBL/GenBank/DDBJ whole genome shotgun (WGS) entry which is preliminary data.</text>
</comment>
<keyword evidence="10 13" id="KW-0675">Receptor</keyword>
<evidence type="ECO:0000256" key="1">
    <source>
        <dbReference type="ARBA" id="ARBA00004651"/>
    </source>
</evidence>
<sequence length="656" mass="74059">MVGMYRLVGRGSYQQTSCPRGEDELEQFFPNCEGGNFACKDSRVCVHMDLVCDKFPHCPKGDDELNCRMTCRTGFLCVGGAISVYNYDRNTPLTSLSFIDRRTRYLNLSGLILTEIFPIAFLELSMDNLNALILTECKIKELGNFTDIFTGTNSVRSILGLSSVHTLDLSYNDIQHINEHSLLKTMYNLRVINLSHNRRLTEINPMAFQLSGLQSALQYIDLSYTQIKTTGQLFNQLASLLFLNLSNTQLMDLNEETFSTASHLKLQILDLRSIDITYLHPDTFKGVMISTGMYTDTYSLCCPQVRGTGIHSDVCHSPVDPLSSCSDLMGEVFKRILLWLVGLVAIIGNLIVIVYRIKWTRSLLTKAYGMFVVHLAVSDVIMGIYLLIIASADLYYRDTYIWYERQWRRHTVCQIAGFASVLSNEVSTCFVFFITVDRFLVIKYPFSNVRLSRKMTLAICSLVWLLCFIVALIPLFPMFKHWTVYSSNGMCLGLPLTSQRLPGWQFSSAIFICFNFVMFLLIALGQMSVYRTMAAASKAQRDLCEIPNIRQQQDFAVARNLCLVAMSNFACWFPIAVMGFVSLSGFEIGLSAFAWSTVLIMPINAALNPLLYTVPAVLRKVAGFKKVKIKKRPPVTQFTCSKCQNALAVNTAEDKM</sequence>
<evidence type="ECO:0000256" key="7">
    <source>
        <dbReference type="ARBA" id="ARBA00023040"/>
    </source>
</evidence>
<keyword evidence="5" id="KW-0677">Repeat</keyword>
<name>A0A8S3ZYK7_9EUPU</name>
<dbReference type="SMART" id="SM00369">
    <property type="entry name" value="LRR_TYP"/>
    <property type="match status" value="4"/>
</dbReference>
<accession>A0A8S3ZYK7</accession>
<feature type="transmembrane region" description="Helical" evidence="14">
    <location>
        <begin position="560"/>
        <end position="581"/>
    </location>
</feature>
<dbReference type="Gene3D" id="4.10.400.10">
    <property type="entry name" value="Low-density Lipoprotein Receptor"/>
    <property type="match status" value="1"/>
</dbReference>
<keyword evidence="4 13" id="KW-0812">Transmembrane</keyword>
<dbReference type="OrthoDB" id="6154043at2759"/>
<evidence type="ECO:0000256" key="4">
    <source>
        <dbReference type="ARBA" id="ARBA00022692"/>
    </source>
</evidence>
<evidence type="ECO:0000256" key="2">
    <source>
        <dbReference type="ARBA" id="ARBA00022475"/>
    </source>
</evidence>
<comment type="caution">
    <text evidence="12">Lacks conserved residue(s) required for the propagation of feature annotation.</text>
</comment>
<feature type="transmembrane region" description="Helical" evidence="14">
    <location>
        <begin position="336"/>
        <end position="355"/>
    </location>
</feature>
<dbReference type="Gene3D" id="3.80.10.10">
    <property type="entry name" value="Ribonuclease Inhibitor"/>
    <property type="match status" value="1"/>
</dbReference>
<feature type="disulfide bond" evidence="12">
    <location>
        <begin position="52"/>
        <end position="67"/>
    </location>
</feature>
<protein>
    <recommendedName>
        <fullName evidence="15">G-protein coupled receptors family 1 profile domain-containing protein</fullName>
    </recommendedName>
</protein>
<dbReference type="InterPro" id="IPR002172">
    <property type="entry name" value="LDrepeatLR_classA_rpt"/>
</dbReference>
<feature type="transmembrane region" description="Helical" evidence="14">
    <location>
        <begin position="593"/>
        <end position="618"/>
    </location>
</feature>
<proteinExistence type="inferred from homology"/>
<gene>
    <name evidence="16" type="ORF">CUNI_LOCUS16919</name>
</gene>
<evidence type="ECO:0000256" key="12">
    <source>
        <dbReference type="PROSITE-ProRule" id="PRU00124"/>
    </source>
</evidence>
<dbReference type="PROSITE" id="PS50068">
    <property type="entry name" value="LDLRA_2"/>
    <property type="match status" value="1"/>
</dbReference>
<evidence type="ECO:0000256" key="14">
    <source>
        <dbReference type="SAM" id="Phobius"/>
    </source>
</evidence>
<evidence type="ECO:0000313" key="17">
    <source>
        <dbReference type="Proteomes" id="UP000678393"/>
    </source>
</evidence>
<evidence type="ECO:0000256" key="8">
    <source>
        <dbReference type="ARBA" id="ARBA00023136"/>
    </source>
</evidence>
<keyword evidence="3" id="KW-0433">Leucine-rich repeat</keyword>
<dbReference type="AlphaFoldDB" id="A0A8S3ZYK7"/>
<dbReference type="Pfam" id="PF00001">
    <property type="entry name" value="7tm_1"/>
    <property type="match status" value="1"/>
</dbReference>
<dbReference type="PANTHER" id="PTHR24372:SF77">
    <property type="entry name" value="G-PROTEIN COUPLED RECEPTORS FAMILY 1 PROFILE DOMAIN-CONTAINING PROTEIN"/>
    <property type="match status" value="1"/>
</dbReference>
<dbReference type="PROSITE" id="PS00237">
    <property type="entry name" value="G_PROTEIN_RECEP_F1_1"/>
    <property type="match status" value="1"/>
</dbReference>
<dbReference type="InterPro" id="IPR001611">
    <property type="entry name" value="Leu-rich_rpt"/>
</dbReference>
<dbReference type="SUPFAM" id="SSF81321">
    <property type="entry name" value="Family A G protein-coupled receptor-like"/>
    <property type="match status" value="1"/>
</dbReference>
<comment type="subcellular location">
    <subcellularLocation>
        <location evidence="1">Cell membrane</location>
        <topology evidence="1">Multi-pass membrane protein</topology>
    </subcellularLocation>
</comment>
<keyword evidence="11 13" id="KW-0807">Transducer</keyword>
<evidence type="ECO:0000256" key="11">
    <source>
        <dbReference type="ARBA" id="ARBA00023224"/>
    </source>
</evidence>
<comment type="similarity">
    <text evidence="13">Belongs to the G-protein coupled receptor 1 family.</text>
</comment>
<dbReference type="PROSITE" id="PS51450">
    <property type="entry name" value="LRR"/>
    <property type="match status" value="2"/>
</dbReference>
<evidence type="ECO:0000256" key="13">
    <source>
        <dbReference type="RuleBase" id="RU000688"/>
    </source>
</evidence>
<dbReference type="SMART" id="SM00192">
    <property type="entry name" value="LDLa"/>
    <property type="match status" value="1"/>
</dbReference>
<feature type="transmembrane region" description="Helical" evidence="14">
    <location>
        <begin position="457"/>
        <end position="479"/>
    </location>
</feature>
<evidence type="ECO:0000259" key="15">
    <source>
        <dbReference type="PROSITE" id="PS50262"/>
    </source>
</evidence>
<dbReference type="CDD" id="cd00112">
    <property type="entry name" value="LDLa"/>
    <property type="match status" value="1"/>
</dbReference>
<dbReference type="EMBL" id="CAJHNH020004602">
    <property type="protein sequence ID" value="CAG5131361.1"/>
    <property type="molecule type" value="Genomic_DNA"/>
</dbReference>
<reference evidence="16" key="1">
    <citation type="submission" date="2021-04" db="EMBL/GenBank/DDBJ databases">
        <authorList>
            <consortium name="Molecular Ecology Group"/>
        </authorList>
    </citation>
    <scope>NUCLEOTIDE SEQUENCE</scope>
</reference>
<dbReference type="PROSITE" id="PS01209">
    <property type="entry name" value="LDLRA_1"/>
    <property type="match status" value="1"/>
</dbReference>
<feature type="transmembrane region" description="Helical" evidence="14">
    <location>
        <begin position="504"/>
        <end position="524"/>
    </location>
</feature>
<evidence type="ECO:0000256" key="5">
    <source>
        <dbReference type="ARBA" id="ARBA00022737"/>
    </source>
</evidence>
<keyword evidence="7 13" id="KW-0297">G-protein coupled receptor</keyword>
<dbReference type="InterPro" id="IPR036055">
    <property type="entry name" value="LDL_receptor-like_sf"/>
</dbReference>
<dbReference type="GO" id="GO:0009755">
    <property type="term" value="P:hormone-mediated signaling pathway"/>
    <property type="evidence" value="ECO:0007669"/>
    <property type="project" value="TreeGrafter"/>
</dbReference>
<dbReference type="PRINTS" id="PR00237">
    <property type="entry name" value="GPCRRHODOPSN"/>
</dbReference>
<keyword evidence="6 14" id="KW-1133">Transmembrane helix</keyword>
<keyword evidence="17" id="KW-1185">Reference proteome</keyword>
<dbReference type="GO" id="GO:0007189">
    <property type="term" value="P:adenylate cyclase-activating G protein-coupled receptor signaling pathway"/>
    <property type="evidence" value="ECO:0007669"/>
    <property type="project" value="TreeGrafter"/>
</dbReference>
<dbReference type="InterPro" id="IPR023415">
    <property type="entry name" value="LDLR_class-A_CS"/>
</dbReference>
<dbReference type="Gene3D" id="1.20.1070.10">
    <property type="entry name" value="Rhodopsin 7-helix transmembrane proteins"/>
    <property type="match status" value="1"/>
</dbReference>
<dbReference type="PROSITE" id="PS50262">
    <property type="entry name" value="G_PROTEIN_RECEP_F1_2"/>
    <property type="match status" value="1"/>
</dbReference>
<keyword evidence="2" id="KW-1003">Cell membrane</keyword>
<dbReference type="Pfam" id="PF13855">
    <property type="entry name" value="LRR_8"/>
    <property type="match status" value="1"/>
</dbReference>
<dbReference type="GO" id="GO:0008528">
    <property type="term" value="F:G protein-coupled peptide receptor activity"/>
    <property type="evidence" value="ECO:0007669"/>
    <property type="project" value="TreeGrafter"/>
</dbReference>
<feature type="domain" description="G-protein coupled receptors family 1 profile" evidence="15">
    <location>
        <begin position="348"/>
        <end position="612"/>
    </location>
</feature>
<dbReference type="Pfam" id="PF00057">
    <property type="entry name" value="Ldl_recept_a"/>
    <property type="match status" value="1"/>
</dbReference>
<dbReference type="Proteomes" id="UP000678393">
    <property type="component" value="Unassembled WGS sequence"/>
</dbReference>
<dbReference type="InterPro" id="IPR000276">
    <property type="entry name" value="GPCR_Rhodpsn"/>
</dbReference>
<dbReference type="PANTHER" id="PTHR24372">
    <property type="entry name" value="GLYCOPROTEIN HORMONE RECEPTOR"/>
    <property type="match status" value="1"/>
</dbReference>
<keyword evidence="9 12" id="KW-1015">Disulfide bond</keyword>
<organism evidence="16 17">
    <name type="scientific">Candidula unifasciata</name>
    <dbReference type="NCBI Taxonomy" id="100452"/>
    <lineage>
        <taxon>Eukaryota</taxon>
        <taxon>Metazoa</taxon>
        <taxon>Spiralia</taxon>
        <taxon>Lophotrochozoa</taxon>
        <taxon>Mollusca</taxon>
        <taxon>Gastropoda</taxon>
        <taxon>Heterobranchia</taxon>
        <taxon>Euthyneura</taxon>
        <taxon>Panpulmonata</taxon>
        <taxon>Eupulmonata</taxon>
        <taxon>Stylommatophora</taxon>
        <taxon>Helicina</taxon>
        <taxon>Helicoidea</taxon>
        <taxon>Geomitridae</taxon>
        <taxon>Candidula</taxon>
    </lineage>
</organism>
<dbReference type="InterPro" id="IPR003591">
    <property type="entry name" value="Leu-rich_rpt_typical-subtyp"/>
</dbReference>
<keyword evidence="8 14" id="KW-0472">Membrane</keyword>
<evidence type="ECO:0000313" key="16">
    <source>
        <dbReference type="EMBL" id="CAG5131361.1"/>
    </source>
</evidence>
<dbReference type="SUPFAM" id="SSF57424">
    <property type="entry name" value="LDL receptor-like module"/>
    <property type="match status" value="1"/>
</dbReference>
<evidence type="ECO:0000256" key="6">
    <source>
        <dbReference type="ARBA" id="ARBA00022989"/>
    </source>
</evidence>
<feature type="transmembrane region" description="Helical" evidence="14">
    <location>
        <begin position="415"/>
        <end position="436"/>
    </location>
</feature>